<feature type="domain" description="Bacterial surface antigen (D15)" evidence="5">
    <location>
        <begin position="350"/>
        <end position="648"/>
    </location>
</feature>
<evidence type="ECO:0000256" key="3">
    <source>
        <dbReference type="ARBA" id="ARBA00023136"/>
    </source>
</evidence>
<evidence type="ECO:0000313" key="6">
    <source>
        <dbReference type="EMBL" id="MBR0653133.1"/>
    </source>
</evidence>
<protein>
    <submittedName>
        <fullName evidence="6">Outer membrane protein assembly factor</fullName>
    </submittedName>
</protein>
<proteinExistence type="predicted"/>
<feature type="region of interest" description="Disordered" evidence="4">
    <location>
        <begin position="36"/>
        <end position="64"/>
    </location>
</feature>
<evidence type="ECO:0000259" key="5">
    <source>
        <dbReference type="Pfam" id="PF01103"/>
    </source>
</evidence>
<keyword evidence="7" id="KW-1185">Reference proteome</keyword>
<feature type="compositionally biased region" description="Pro residues" evidence="4">
    <location>
        <begin position="46"/>
        <end position="63"/>
    </location>
</feature>
<dbReference type="EMBL" id="JAAEDI010000041">
    <property type="protein sequence ID" value="MBR0653133.1"/>
    <property type="molecule type" value="Genomic_DNA"/>
</dbReference>
<evidence type="ECO:0000256" key="2">
    <source>
        <dbReference type="ARBA" id="ARBA00022452"/>
    </source>
</evidence>
<keyword evidence="2" id="KW-1134">Transmembrane beta strand</keyword>
<dbReference type="PANTHER" id="PTHR12815:SF42">
    <property type="entry name" value="BACTERIAL SURFACE ANTIGEN (D15) DOMAIN-CONTAINING PROTEIN"/>
    <property type="match status" value="1"/>
</dbReference>
<comment type="subcellular location">
    <subcellularLocation>
        <location evidence="1">Membrane</location>
    </subcellularLocation>
</comment>
<dbReference type="InterPro" id="IPR039910">
    <property type="entry name" value="D15-like"/>
</dbReference>
<evidence type="ECO:0000256" key="4">
    <source>
        <dbReference type="SAM" id="MobiDB-lite"/>
    </source>
</evidence>
<dbReference type="Gene3D" id="2.40.160.50">
    <property type="entry name" value="membrane protein fhac: a member of the omp85/tpsb transporter family"/>
    <property type="match status" value="1"/>
</dbReference>
<gene>
    <name evidence="6" type="ORF">GXW78_25985</name>
</gene>
<reference evidence="7" key="1">
    <citation type="journal article" date="2021" name="Syst. Appl. Microbiol.">
        <title>Roseomonas hellenica sp. nov., isolated from roots of wild-growing Alkanna tinctoria.</title>
        <authorList>
            <person name="Rat A."/>
            <person name="Naranjo H.D."/>
            <person name="Lebbe L."/>
            <person name="Cnockaert M."/>
            <person name="Krigas N."/>
            <person name="Grigoriadou K."/>
            <person name="Maloupa E."/>
            <person name="Willems A."/>
        </authorList>
    </citation>
    <scope>NUCLEOTIDE SEQUENCE [LARGE SCALE GENOMIC DNA]</scope>
    <source>
        <strain evidence="7">LMG 31159</strain>
    </source>
</reference>
<dbReference type="Pfam" id="PF01103">
    <property type="entry name" value="Omp85"/>
    <property type="match status" value="1"/>
</dbReference>
<keyword evidence="2" id="KW-0812">Transmembrane</keyword>
<dbReference type="RefSeq" id="WP_211871840.1">
    <property type="nucleotide sequence ID" value="NZ_JAAEDI010000041.1"/>
</dbReference>
<dbReference type="PANTHER" id="PTHR12815">
    <property type="entry name" value="SORTING AND ASSEMBLY MACHINERY SAMM50 PROTEIN FAMILY MEMBER"/>
    <property type="match status" value="1"/>
</dbReference>
<comment type="caution">
    <text evidence="6">The sequence shown here is derived from an EMBL/GenBank/DDBJ whole genome shotgun (WGS) entry which is preliminary data.</text>
</comment>
<name>A0ABS5EQ24_9PROT</name>
<accession>A0ABS5EQ24</accession>
<dbReference type="InterPro" id="IPR000184">
    <property type="entry name" value="Bac_surfAg_D15"/>
</dbReference>
<organism evidence="6 7">
    <name type="scientific">Neoroseomonas terrae</name>
    <dbReference type="NCBI Taxonomy" id="424799"/>
    <lineage>
        <taxon>Bacteria</taxon>
        <taxon>Pseudomonadati</taxon>
        <taxon>Pseudomonadota</taxon>
        <taxon>Alphaproteobacteria</taxon>
        <taxon>Acetobacterales</taxon>
        <taxon>Acetobacteraceae</taxon>
        <taxon>Neoroseomonas</taxon>
    </lineage>
</organism>
<keyword evidence="3" id="KW-0472">Membrane</keyword>
<dbReference type="Gene3D" id="3.10.20.310">
    <property type="entry name" value="membrane protein fhac"/>
    <property type="match status" value="1"/>
</dbReference>
<dbReference type="Proteomes" id="UP000698752">
    <property type="component" value="Unassembled WGS sequence"/>
</dbReference>
<evidence type="ECO:0000256" key="1">
    <source>
        <dbReference type="ARBA" id="ARBA00004370"/>
    </source>
</evidence>
<evidence type="ECO:0000313" key="7">
    <source>
        <dbReference type="Proteomes" id="UP000698752"/>
    </source>
</evidence>
<sequence>MIPKAYPAALRLTTGLGALAAFGAWLLLVPVRAQESDARTESPSQAPAPAPAGEDPPPDPPGLPYTAEVTAGEDEDLATLGQAVAQTVALRERAPTDAFGLIGRVRADLPRLQEALRAEGYWGGQVTATIAGLAPDDPALPARLQAPTAPVPVVITMVPGPRYGIGRVTVTTDPPEHAAAVRAAAREAGLTEGDPARAETVTGAEGAMVAALRDGGHPLAAVAGREITVDHDRRAMDITWHLAPGPRARFASPEVSGQQRTDTGLLRRTAARQIEGQDYSPAGAERARRALMNLGVFDSVRIEAGTSVGPDGTLPIAFVVSERALRAIGGSVAYETNFGLAVSLFWEHRNLFGGAERLRLEAEASRISDGSFGNATYRAFATLTLPEVFQRDIQLVTRVGAVNENLEAYDREAIVASAIAQHRLTERLTIQGGPSFETGRIGRYGVLDDYTLLGLVTGLRYDTTTSLLNPTSGYRIDLNVTPYYSLLDGTTFTRMQATGSTYLDLSGNGAGVLALRTSVGSVVGTTFDDITLDKRFYSGGGGSVRGYTYQSIGPRDAGNRPLGGASLLELSAEWRQRISGPWGAVAFVDAGSVSEEQTPGSGTLRVGVGAGVRYLTSIGPIRLDVGVPLNPQQGDPAYGLYVGIGQAF</sequence>